<feature type="transmembrane region" description="Helical" evidence="1">
    <location>
        <begin position="51"/>
        <end position="72"/>
    </location>
</feature>
<name>A0A554JD03_9BACT</name>
<evidence type="ECO:0000313" key="3">
    <source>
        <dbReference type="Proteomes" id="UP000319613"/>
    </source>
</evidence>
<dbReference type="Proteomes" id="UP000319613">
    <property type="component" value="Unassembled WGS sequence"/>
</dbReference>
<feature type="transmembrane region" description="Helical" evidence="1">
    <location>
        <begin position="79"/>
        <end position="98"/>
    </location>
</feature>
<keyword evidence="1" id="KW-1133">Transmembrane helix</keyword>
<evidence type="ECO:0000313" key="2">
    <source>
        <dbReference type="EMBL" id="TSC66184.1"/>
    </source>
</evidence>
<feature type="transmembrane region" description="Helical" evidence="1">
    <location>
        <begin position="114"/>
        <end position="130"/>
    </location>
</feature>
<evidence type="ECO:0000256" key="1">
    <source>
        <dbReference type="SAM" id="Phobius"/>
    </source>
</evidence>
<gene>
    <name evidence="2" type="ORF">G01um101477_179</name>
</gene>
<evidence type="ECO:0008006" key="4">
    <source>
        <dbReference type="Google" id="ProtNLM"/>
    </source>
</evidence>
<proteinExistence type="predicted"/>
<organism evidence="2 3">
    <name type="scientific">Candidatus Doudnabacteria bacterium Gr01-1014_77</name>
    <dbReference type="NCBI Taxonomy" id="2017133"/>
    <lineage>
        <taxon>Bacteria</taxon>
        <taxon>Candidatus Doudnaibacteriota</taxon>
    </lineage>
</organism>
<keyword evidence="1" id="KW-0812">Transmembrane</keyword>
<dbReference type="AlphaFoldDB" id="A0A554JD03"/>
<protein>
    <recommendedName>
        <fullName evidence="4">Doxx family protein</fullName>
    </recommendedName>
</protein>
<comment type="caution">
    <text evidence="2">The sequence shown here is derived from an EMBL/GenBank/DDBJ whole genome shotgun (WGS) entry which is preliminary data.</text>
</comment>
<accession>A0A554JD03</accession>
<feature type="transmembrane region" description="Helical" evidence="1">
    <location>
        <begin position="12"/>
        <end position="31"/>
    </location>
</feature>
<sequence>MIEIAKKISIPLARFSLFLIYFWFGILKIVSESPANPLVDALLEQTLPFLTFNQFIVCFAIFEMVIGILFLIPKAQKIVVALFFLHMITTVLPLFVLVDQTWQSFLTPTLEGQYIIKNLVLIALVVSLISQTKLKIQGAK</sequence>
<dbReference type="EMBL" id="VMFF01000012">
    <property type="protein sequence ID" value="TSC66184.1"/>
    <property type="molecule type" value="Genomic_DNA"/>
</dbReference>
<keyword evidence="1" id="KW-0472">Membrane</keyword>
<reference evidence="2 3" key="1">
    <citation type="submission" date="2017-07" db="EMBL/GenBank/DDBJ databases">
        <title>Mechanisms for carbon and nitrogen cycling indicate functional differentiation within the Candidate Phyla Radiation.</title>
        <authorList>
            <person name="Danczak R.E."/>
            <person name="Johnston M.D."/>
            <person name="Kenah C."/>
            <person name="Slattery M."/>
            <person name="Wrighton K.C."/>
            <person name="Wilkins M.J."/>
        </authorList>
    </citation>
    <scope>NUCLEOTIDE SEQUENCE [LARGE SCALE GENOMIC DNA]</scope>
    <source>
        <strain evidence="2">Gr01-1014_77</strain>
    </source>
</reference>